<keyword evidence="4" id="KW-0808">Transferase</keyword>
<comment type="catalytic activity">
    <reaction evidence="1">
        <text>ATP + protein L-histidine = ADP + protein N-phospho-L-histidine.</text>
        <dbReference type="EC" id="2.7.13.3"/>
    </reaction>
</comment>
<evidence type="ECO:0000256" key="5">
    <source>
        <dbReference type="ARBA" id="ARBA00022777"/>
    </source>
</evidence>
<reference evidence="12 13" key="1">
    <citation type="submission" date="2019-03" db="EMBL/GenBank/DDBJ databases">
        <title>Genomic Encyclopedia of Type Strains, Phase IV (KMG-IV): sequencing the most valuable type-strain genomes for metagenomic binning, comparative biology and taxonomic classification.</title>
        <authorList>
            <person name="Goeker M."/>
        </authorList>
    </citation>
    <scope>NUCLEOTIDE SEQUENCE [LARGE SCALE GENOMIC DNA]</scope>
    <source>
        <strain evidence="12 13">DSM 21667</strain>
    </source>
</reference>
<evidence type="ECO:0000256" key="9">
    <source>
        <dbReference type="SAM" id="Coils"/>
    </source>
</evidence>
<dbReference type="Pfam" id="PF00072">
    <property type="entry name" value="Response_reg"/>
    <property type="match status" value="2"/>
</dbReference>
<dbReference type="FunFam" id="3.30.565.10:FF:000006">
    <property type="entry name" value="Sensor histidine kinase WalK"/>
    <property type="match status" value="1"/>
</dbReference>
<feature type="modified residue" description="4-aspartylphosphate" evidence="8">
    <location>
        <position position="504"/>
    </location>
</feature>
<gene>
    <name evidence="12" type="ORF">DFR29_104388</name>
</gene>
<proteinExistence type="predicted"/>
<dbReference type="Gene3D" id="3.40.50.2300">
    <property type="match status" value="2"/>
</dbReference>
<dbReference type="InterPro" id="IPR003594">
    <property type="entry name" value="HATPase_dom"/>
</dbReference>
<organism evidence="12 13">
    <name type="scientific">Tahibacter aquaticus</name>
    <dbReference type="NCBI Taxonomy" id="520092"/>
    <lineage>
        <taxon>Bacteria</taxon>
        <taxon>Pseudomonadati</taxon>
        <taxon>Pseudomonadota</taxon>
        <taxon>Gammaproteobacteria</taxon>
        <taxon>Lysobacterales</taxon>
        <taxon>Rhodanobacteraceae</taxon>
        <taxon>Tahibacter</taxon>
    </lineage>
</organism>
<dbReference type="GO" id="GO:0005886">
    <property type="term" value="C:plasma membrane"/>
    <property type="evidence" value="ECO:0007669"/>
    <property type="project" value="UniProtKB-ARBA"/>
</dbReference>
<evidence type="ECO:0000259" key="11">
    <source>
        <dbReference type="PROSITE" id="PS50110"/>
    </source>
</evidence>
<dbReference type="PRINTS" id="PR00344">
    <property type="entry name" value="BCTRLSENSOR"/>
</dbReference>
<evidence type="ECO:0000256" key="2">
    <source>
        <dbReference type="ARBA" id="ARBA00012438"/>
    </source>
</evidence>
<keyword evidence="7" id="KW-0472">Membrane</keyword>
<dbReference type="PROSITE" id="PS50110">
    <property type="entry name" value="RESPONSE_REGULATORY"/>
    <property type="match status" value="2"/>
</dbReference>
<dbReference type="EMBL" id="SNZH01000004">
    <property type="protein sequence ID" value="TDR45951.1"/>
    <property type="molecule type" value="Genomic_DNA"/>
</dbReference>
<dbReference type="SUPFAM" id="SSF55874">
    <property type="entry name" value="ATPase domain of HSP90 chaperone/DNA topoisomerase II/histidine kinase"/>
    <property type="match status" value="1"/>
</dbReference>
<accession>A0A4R6Z2X9</accession>
<dbReference type="FunFam" id="1.10.287.130:FF:000001">
    <property type="entry name" value="Two-component sensor histidine kinase"/>
    <property type="match status" value="1"/>
</dbReference>
<keyword evidence="5 12" id="KW-0418">Kinase</keyword>
<feature type="domain" description="Histidine kinase" evidence="10">
    <location>
        <begin position="216"/>
        <end position="433"/>
    </location>
</feature>
<dbReference type="SUPFAM" id="SSF52172">
    <property type="entry name" value="CheY-like"/>
    <property type="match status" value="2"/>
</dbReference>
<dbReference type="PANTHER" id="PTHR43547:SF2">
    <property type="entry name" value="HYBRID SIGNAL TRANSDUCTION HISTIDINE KINASE C"/>
    <property type="match status" value="1"/>
</dbReference>
<dbReference type="InterPro" id="IPR036097">
    <property type="entry name" value="HisK_dim/P_sf"/>
</dbReference>
<keyword evidence="3 8" id="KW-0597">Phosphoprotein</keyword>
<keyword evidence="13" id="KW-1185">Reference proteome</keyword>
<keyword evidence="9" id="KW-0175">Coiled coil</keyword>
<evidence type="ECO:0000256" key="6">
    <source>
        <dbReference type="ARBA" id="ARBA00023012"/>
    </source>
</evidence>
<dbReference type="SMART" id="SM00388">
    <property type="entry name" value="HisKA"/>
    <property type="match status" value="1"/>
</dbReference>
<evidence type="ECO:0000259" key="10">
    <source>
        <dbReference type="PROSITE" id="PS50109"/>
    </source>
</evidence>
<dbReference type="InterPro" id="IPR011006">
    <property type="entry name" value="CheY-like_superfamily"/>
</dbReference>
<dbReference type="Gene3D" id="1.10.287.130">
    <property type="match status" value="1"/>
</dbReference>
<evidence type="ECO:0000256" key="7">
    <source>
        <dbReference type="ARBA" id="ARBA00023136"/>
    </source>
</evidence>
<keyword evidence="6" id="KW-0902">Two-component regulatory system</keyword>
<dbReference type="PROSITE" id="PS50109">
    <property type="entry name" value="HIS_KIN"/>
    <property type="match status" value="1"/>
</dbReference>
<feature type="domain" description="Response regulatory" evidence="11">
    <location>
        <begin position="13"/>
        <end position="130"/>
    </location>
</feature>
<dbReference type="InterPro" id="IPR001789">
    <property type="entry name" value="Sig_transdc_resp-reg_receiver"/>
</dbReference>
<dbReference type="Proteomes" id="UP000295293">
    <property type="component" value="Unassembled WGS sequence"/>
</dbReference>
<dbReference type="CDD" id="cd17580">
    <property type="entry name" value="REC_2_DhkD-like"/>
    <property type="match status" value="1"/>
</dbReference>
<dbReference type="SMART" id="SM00448">
    <property type="entry name" value="REC"/>
    <property type="match status" value="2"/>
</dbReference>
<dbReference type="EC" id="2.7.13.3" evidence="2"/>
<evidence type="ECO:0000256" key="3">
    <source>
        <dbReference type="ARBA" id="ARBA00022553"/>
    </source>
</evidence>
<dbReference type="GO" id="GO:0000155">
    <property type="term" value="F:phosphorelay sensor kinase activity"/>
    <property type="evidence" value="ECO:0007669"/>
    <property type="project" value="InterPro"/>
</dbReference>
<comment type="caution">
    <text evidence="12">The sequence shown here is derived from an EMBL/GenBank/DDBJ whole genome shotgun (WGS) entry which is preliminary data.</text>
</comment>
<dbReference type="InterPro" id="IPR005467">
    <property type="entry name" value="His_kinase_dom"/>
</dbReference>
<dbReference type="PANTHER" id="PTHR43547">
    <property type="entry name" value="TWO-COMPONENT HISTIDINE KINASE"/>
    <property type="match status" value="1"/>
</dbReference>
<feature type="modified residue" description="4-aspartylphosphate" evidence="8">
    <location>
        <position position="62"/>
    </location>
</feature>
<dbReference type="InterPro" id="IPR036890">
    <property type="entry name" value="HATPase_C_sf"/>
</dbReference>
<dbReference type="Gene3D" id="3.30.565.10">
    <property type="entry name" value="Histidine kinase-like ATPase, C-terminal domain"/>
    <property type="match status" value="1"/>
</dbReference>
<evidence type="ECO:0000256" key="4">
    <source>
        <dbReference type="ARBA" id="ARBA00022679"/>
    </source>
</evidence>
<evidence type="ECO:0000313" key="13">
    <source>
        <dbReference type="Proteomes" id="UP000295293"/>
    </source>
</evidence>
<feature type="domain" description="Response regulatory" evidence="11">
    <location>
        <begin position="455"/>
        <end position="571"/>
    </location>
</feature>
<evidence type="ECO:0000256" key="8">
    <source>
        <dbReference type="PROSITE-ProRule" id="PRU00169"/>
    </source>
</evidence>
<dbReference type="SUPFAM" id="SSF47384">
    <property type="entry name" value="Homodimeric domain of signal transducing histidine kinase"/>
    <property type="match status" value="1"/>
</dbReference>
<protein>
    <recommendedName>
        <fullName evidence="2">histidine kinase</fullName>
        <ecNumber evidence="2">2.7.13.3</ecNumber>
    </recommendedName>
</protein>
<evidence type="ECO:0000313" key="12">
    <source>
        <dbReference type="EMBL" id="TDR45951.1"/>
    </source>
</evidence>
<evidence type="ECO:0000256" key="1">
    <source>
        <dbReference type="ARBA" id="ARBA00000085"/>
    </source>
</evidence>
<dbReference type="Pfam" id="PF00512">
    <property type="entry name" value="HisKA"/>
    <property type="match status" value="1"/>
</dbReference>
<dbReference type="InterPro" id="IPR004358">
    <property type="entry name" value="Sig_transdc_His_kin-like_C"/>
</dbReference>
<dbReference type="InterPro" id="IPR003661">
    <property type="entry name" value="HisK_dim/P_dom"/>
</dbReference>
<dbReference type="Pfam" id="PF02518">
    <property type="entry name" value="HATPase_c"/>
    <property type="match status" value="1"/>
</dbReference>
<dbReference type="AlphaFoldDB" id="A0A4R6Z2X9"/>
<sequence>MPHTTPPEQGKVNILLVDDQPSRLLSYEAVLAQLGENLITAHSGEDALKRLMEAEYAVILLDVSMPGMDGFETAELIHQHPRFETTPIIFVTGVHVGDLDRLQGYRLGAIDYVQVPLQPDILRSKVAVLVELYRKRRALAGANASLVKVNHALQTERALELEALSQTLALANADLSAANARLEAEVIERRRAEEQARHLAEKLREADKRKDEFLATLAHELRNPLAPIRSALSLMQSDKPANGESSSLDVIDRQLRQLVRLVDDLLDVSRITHGRIELRRQLTPLAPLLATAVEMTTPHIESNAHRLHLAIPPETLLVDGDPQRLTQVFGNLLNNACKYTLTGGRIDLGVAVDGGQVVVSVRDSGIGIPPERLRDVFDLFVQVDTSLERSQGGLGIGLTLVRRLIEMHGGSVRAHSDGVGLGSRFEVRLPLAAVLPASAEPVAAPVAAQQTAGRRVLIVDDNHDAANMLAQLLGMSGHDVRTVYDPQLALAEILAFAPDIAFLDVGMPKLNGLELATMIRASEGGQHVVLIALTGWGQEDDRRRSREAGFDRHLVKPADPFEIEKICREVVRR</sequence>
<feature type="coiled-coil region" evidence="9">
    <location>
        <begin position="161"/>
        <end position="209"/>
    </location>
</feature>
<dbReference type="SMART" id="SM00387">
    <property type="entry name" value="HATPase_c"/>
    <property type="match status" value="1"/>
</dbReference>
<name>A0A4R6Z2X9_9GAMM</name>
<dbReference type="CDD" id="cd00082">
    <property type="entry name" value="HisKA"/>
    <property type="match status" value="1"/>
</dbReference>
<dbReference type="OrthoDB" id="9768069at2"/>